<keyword evidence="1" id="KW-0479">Metal-binding</keyword>
<gene>
    <name evidence="8" type="ORF">CTI12_AA006670</name>
</gene>
<dbReference type="SMART" id="SM00575">
    <property type="entry name" value="ZnF_PMZ"/>
    <property type="match status" value="1"/>
</dbReference>
<dbReference type="GO" id="GO:0003676">
    <property type="term" value="F:nucleic acid binding"/>
    <property type="evidence" value="ECO:0007669"/>
    <property type="project" value="InterPro"/>
</dbReference>
<comment type="caution">
    <text evidence="8">The sequence shown here is derived from an EMBL/GenBank/DDBJ whole genome shotgun (WGS) entry which is preliminary data.</text>
</comment>
<dbReference type="STRING" id="35608.A0A2U1QHV8"/>
<dbReference type="AlphaFoldDB" id="A0A2U1QHV8"/>
<feature type="compositionally biased region" description="Polar residues" evidence="5">
    <location>
        <begin position="137"/>
        <end position="146"/>
    </location>
</feature>
<dbReference type="OrthoDB" id="1939383at2759"/>
<dbReference type="EMBL" id="PKPP01000116">
    <property type="protein sequence ID" value="PWA97557.1"/>
    <property type="molecule type" value="Genomic_DNA"/>
</dbReference>
<keyword evidence="2 4" id="KW-0863">Zinc-finger</keyword>
<dbReference type="Pfam" id="PF04434">
    <property type="entry name" value="SWIM"/>
    <property type="match status" value="1"/>
</dbReference>
<dbReference type="GO" id="GO:0008270">
    <property type="term" value="F:zinc ion binding"/>
    <property type="evidence" value="ECO:0007669"/>
    <property type="project" value="UniProtKB-KW"/>
</dbReference>
<organism evidence="8 9">
    <name type="scientific">Artemisia annua</name>
    <name type="common">Sweet wormwood</name>
    <dbReference type="NCBI Taxonomy" id="35608"/>
    <lineage>
        <taxon>Eukaryota</taxon>
        <taxon>Viridiplantae</taxon>
        <taxon>Streptophyta</taxon>
        <taxon>Embryophyta</taxon>
        <taxon>Tracheophyta</taxon>
        <taxon>Spermatophyta</taxon>
        <taxon>Magnoliopsida</taxon>
        <taxon>eudicotyledons</taxon>
        <taxon>Gunneridae</taxon>
        <taxon>Pentapetalae</taxon>
        <taxon>asterids</taxon>
        <taxon>campanulids</taxon>
        <taxon>Asterales</taxon>
        <taxon>Asteraceae</taxon>
        <taxon>Asteroideae</taxon>
        <taxon>Anthemideae</taxon>
        <taxon>Artemisiinae</taxon>
        <taxon>Artemisia</taxon>
    </lineage>
</organism>
<dbReference type="PANTHER" id="PTHR31973:SF189">
    <property type="entry name" value="TRANSPOSASE, MUDR, PLANT, MULE TRANSPOSASE DOMAIN PROTEIN-RELATED"/>
    <property type="match status" value="1"/>
</dbReference>
<dbReference type="InterPro" id="IPR007527">
    <property type="entry name" value="Znf_SWIM"/>
</dbReference>
<dbReference type="PROSITE" id="PS50966">
    <property type="entry name" value="ZF_SWIM"/>
    <property type="match status" value="1"/>
</dbReference>
<proteinExistence type="predicted"/>
<dbReference type="Proteomes" id="UP000245207">
    <property type="component" value="Unassembled WGS sequence"/>
</dbReference>
<evidence type="ECO:0000313" key="8">
    <source>
        <dbReference type="EMBL" id="PWA97557.1"/>
    </source>
</evidence>
<dbReference type="InterPro" id="IPR036875">
    <property type="entry name" value="Znf_CCHC_sf"/>
</dbReference>
<feature type="compositionally biased region" description="Basic residues" evidence="5">
    <location>
        <begin position="95"/>
        <end position="109"/>
    </location>
</feature>
<dbReference type="InterPro" id="IPR001878">
    <property type="entry name" value="Znf_CCHC"/>
</dbReference>
<evidence type="ECO:0000256" key="1">
    <source>
        <dbReference type="ARBA" id="ARBA00022723"/>
    </source>
</evidence>
<sequence>MVPAGHTRFEVRNGWEGFVGDETARTCTCRSWQLSGVPCQHAIAVIYLLHREPDEYVSRWYKKDLFVATYNHYIQGMNEMGQWPSTDYQKPLPPIKRRMPGRPQHKRRRDATEDDGKNRKRVSRMGQLNHCKLCGTTGHNQRSCPTNEKVSVESSSNVDTRAASVRGGKLPTRGGKAASARGG</sequence>
<keyword evidence="3" id="KW-0862">Zinc</keyword>
<evidence type="ECO:0000256" key="4">
    <source>
        <dbReference type="PROSITE-ProRule" id="PRU00047"/>
    </source>
</evidence>
<dbReference type="SUPFAM" id="SSF57756">
    <property type="entry name" value="Retrovirus zinc finger-like domains"/>
    <property type="match status" value="1"/>
</dbReference>
<evidence type="ECO:0000256" key="2">
    <source>
        <dbReference type="ARBA" id="ARBA00022771"/>
    </source>
</evidence>
<feature type="region of interest" description="Disordered" evidence="5">
    <location>
        <begin position="84"/>
        <end position="183"/>
    </location>
</feature>
<evidence type="ECO:0008006" key="10">
    <source>
        <dbReference type="Google" id="ProtNLM"/>
    </source>
</evidence>
<evidence type="ECO:0000256" key="5">
    <source>
        <dbReference type="SAM" id="MobiDB-lite"/>
    </source>
</evidence>
<feature type="compositionally biased region" description="Low complexity" evidence="5">
    <location>
        <begin position="147"/>
        <end position="158"/>
    </location>
</feature>
<dbReference type="PANTHER" id="PTHR31973">
    <property type="entry name" value="POLYPROTEIN, PUTATIVE-RELATED"/>
    <property type="match status" value="1"/>
</dbReference>
<evidence type="ECO:0000313" key="9">
    <source>
        <dbReference type="Proteomes" id="UP000245207"/>
    </source>
</evidence>
<accession>A0A2U1QHV8</accession>
<keyword evidence="9" id="KW-1185">Reference proteome</keyword>
<evidence type="ECO:0000259" key="7">
    <source>
        <dbReference type="PROSITE" id="PS50966"/>
    </source>
</evidence>
<dbReference type="InterPro" id="IPR006564">
    <property type="entry name" value="Znf_PMZ"/>
</dbReference>
<feature type="domain" description="SWIM-type" evidence="7">
    <location>
        <begin position="9"/>
        <end position="50"/>
    </location>
</feature>
<name>A0A2U1QHV8_ARTAN</name>
<reference evidence="8 9" key="1">
    <citation type="journal article" date="2018" name="Mol. Plant">
        <title>The genome of Artemisia annua provides insight into the evolution of Asteraceae family and artemisinin biosynthesis.</title>
        <authorList>
            <person name="Shen Q."/>
            <person name="Zhang L."/>
            <person name="Liao Z."/>
            <person name="Wang S."/>
            <person name="Yan T."/>
            <person name="Shi P."/>
            <person name="Liu M."/>
            <person name="Fu X."/>
            <person name="Pan Q."/>
            <person name="Wang Y."/>
            <person name="Lv Z."/>
            <person name="Lu X."/>
            <person name="Zhang F."/>
            <person name="Jiang W."/>
            <person name="Ma Y."/>
            <person name="Chen M."/>
            <person name="Hao X."/>
            <person name="Li L."/>
            <person name="Tang Y."/>
            <person name="Lv G."/>
            <person name="Zhou Y."/>
            <person name="Sun X."/>
            <person name="Brodelius P.E."/>
            <person name="Rose J.K.C."/>
            <person name="Tang K."/>
        </authorList>
    </citation>
    <scope>NUCLEOTIDE SEQUENCE [LARGE SCALE GENOMIC DNA]</scope>
    <source>
        <strain evidence="9">cv. Huhao1</strain>
        <tissue evidence="8">Leaf</tissue>
    </source>
</reference>
<evidence type="ECO:0000259" key="6">
    <source>
        <dbReference type="PROSITE" id="PS50158"/>
    </source>
</evidence>
<protein>
    <recommendedName>
        <fullName evidence="10">SWIM-type domain-containing protein</fullName>
    </recommendedName>
</protein>
<dbReference type="PROSITE" id="PS50158">
    <property type="entry name" value="ZF_CCHC"/>
    <property type="match status" value="1"/>
</dbReference>
<evidence type="ECO:0000256" key="3">
    <source>
        <dbReference type="ARBA" id="ARBA00022833"/>
    </source>
</evidence>
<feature type="domain" description="CCHC-type" evidence="6">
    <location>
        <begin position="131"/>
        <end position="145"/>
    </location>
</feature>